<dbReference type="SUPFAM" id="SSF52540">
    <property type="entry name" value="P-loop containing nucleoside triphosphate hydrolases"/>
    <property type="match status" value="1"/>
</dbReference>
<dbReference type="GO" id="GO:0005524">
    <property type="term" value="F:ATP binding"/>
    <property type="evidence" value="ECO:0007669"/>
    <property type="project" value="InterPro"/>
</dbReference>
<feature type="domain" description="AAA+ ATPase" evidence="2">
    <location>
        <begin position="678"/>
        <end position="880"/>
    </location>
</feature>
<dbReference type="AlphaFoldDB" id="A0A6A6HLU0"/>
<organism evidence="3 4">
    <name type="scientific">Viridothelium virens</name>
    <name type="common">Speckled blister lichen</name>
    <name type="synonym">Trypethelium virens</name>
    <dbReference type="NCBI Taxonomy" id="1048519"/>
    <lineage>
        <taxon>Eukaryota</taxon>
        <taxon>Fungi</taxon>
        <taxon>Dikarya</taxon>
        <taxon>Ascomycota</taxon>
        <taxon>Pezizomycotina</taxon>
        <taxon>Dothideomycetes</taxon>
        <taxon>Dothideomycetes incertae sedis</taxon>
        <taxon>Trypetheliales</taxon>
        <taxon>Trypetheliaceae</taxon>
        <taxon>Viridothelium</taxon>
    </lineage>
</organism>
<feature type="compositionally biased region" description="Basic and acidic residues" evidence="1">
    <location>
        <begin position="59"/>
        <end position="72"/>
    </location>
</feature>
<evidence type="ECO:0000313" key="4">
    <source>
        <dbReference type="Proteomes" id="UP000800092"/>
    </source>
</evidence>
<gene>
    <name evidence="3" type="ORF">EV356DRAFT_528838</name>
</gene>
<dbReference type="PANTHER" id="PTHR23389">
    <property type="entry name" value="CHROMOSOME TRANSMISSION FIDELITY FACTOR 18"/>
    <property type="match status" value="1"/>
</dbReference>
<evidence type="ECO:0000256" key="1">
    <source>
        <dbReference type="SAM" id="MobiDB-lite"/>
    </source>
</evidence>
<proteinExistence type="predicted"/>
<feature type="compositionally biased region" description="Polar residues" evidence="1">
    <location>
        <begin position="255"/>
        <end position="268"/>
    </location>
</feature>
<dbReference type="PANTHER" id="PTHR23389:SF21">
    <property type="entry name" value="ATPASE FAMILY AAA DOMAIN-CONTAINING PROTEIN 5"/>
    <property type="match status" value="1"/>
</dbReference>
<dbReference type="InterPro" id="IPR003959">
    <property type="entry name" value="ATPase_AAA_core"/>
</dbReference>
<feature type="region of interest" description="Disordered" evidence="1">
    <location>
        <begin position="771"/>
        <end position="808"/>
    </location>
</feature>
<dbReference type="GO" id="GO:0005634">
    <property type="term" value="C:nucleus"/>
    <property type="evidence" value="ECO:0007669"/>
    <property type="project" value="TreeGrafter"/>
</dbReference>
<dbReference type="SMART" id="SM00382">
    <property type="entry name" value="AAA"/>
    <property type="match status" value="1"/>
</dbReference>
<feature type="compositionally biased region" description="Polar residues" evidence="1">
    <location>
        <begin position="212"/>
        <end position="221"/>
    </location>
</feature>
<dbReference type="GO" id="GO:0016887">
    <property type="term" value="F:ATP hydrolysis activity"/>
    <property type="evidence" value="ECO:0007669"/>
    <property type="project" value="InterPro"/>
</dbReference>
<accession>A0A6A6HLU0</accession>
<dbReference type="Gene3D" id="3.40.50.300">
    <property type="entry name" value="P-loop containing nucleotide triphosphate hydrolases"/>
    <property type="match status" value="1"/>
</dbReference>
<feature type="region of interest" description="Disordered" evidence="1">
    <location>
        <begin position="173"/>
        <end position="268"/>
    </location>
</feature>
<evidence type="ECO:0000259" key="2">
    <source>
        <dbReference type="SMART" id="SM00382"/>
    </source>
</evidence>
<feature type="region of interest" description="Disordered" evidence="1">
    <location>
        <begin position="1248"/>
        <end position="1268"/>
    </location>
</feature>
<feature type="compositionally biased region" description="Polar residues" evidence="1">
    <location>
        <begin position="173"/>
        <end position="198"/>
    </location>
</feature>
<evidence type="ECO:0000313" key="3">
    <source>
        <dbReference type="EMBL" id="KAF2238951.1"/>
    </source>
</evidence>
<dbReference type="Proteomes" id="UP000800092">
    <property type="component" value="Unassembled WGS sequence"/>
</dbReference>
<dbReference type="EMBL" id="ML991774">
    <property type="protein sequence ID" value="KAF2238951.1"/>
    <property type="molecule type" value="Genomic_DNA"/>
</dbReference>
<dbReference type="InterPro" id="IPR003593">
    <property type="entry name" value="AAA+_ATPase"/>
</dbReference>
<dbReference type="Pfam" id="PF00004">
    <property type="entry name" value="AAA"/>
    <property type="match status" value="1"/>
</dbReference>
<feature type="compositionally biased region" description="Basic residues" evidence="1">
    <location>
        <begin position="339"/>
        <end position="348"/>
    </location>
</feature>
<sequence length="1268" mass="139531">MASAPVATVMAPGEDKPIHSFFTNHARLKISEPATSQPSNESIPGPLVDAFSPQAVSNSHEKRQHLAEDCGDKQAVSGPNIPSDNAFDTANEQDIGRIQKSLQEQALATPRDEVCQPRKRRKVDPAQMTLSWDEQLRSHAEETSAKPTISSHTADSTERLVEPHVRCQANGTQFSAENQGSPTDPNSNSQLPPSTMTMDQAEPITKSDSRTVQDSGSQSTAGGVKPPALGSEISKKEEKPLKFNSKGKLVFPGMPSSTTKPNKTKQSSVGVSINGISQKHLVVILPYGKNEQSRAQISRRIDAILSTRKTKTEANDQALASKTTNEDQAKALHPFFHLGGRRQTRSSKLKATSSEIDRPSSNPSSENARTRHSSAATPGKLRAQAQAQAAQPQPPTAAMRFDSERDGRRPAKAMGHPEALWPSKDMVHVRGAFSSHPRPVSENQRNDRCRSVIPKQRKRKAGVILSEKDYQQALMELPALEAFAREPLKIPERLLIAGKQLQQLISRELYPAIAGGGVGVGHELEKNSTWRRDPYPRFVQDFERLSTSLTPFDRGLRETEPWTQKYAPSSAEEVLQSGPEPMALREWLKTLAVTAVDTGKSNGVKMQPSRKDEAARAKRKKRKKRDDIDDFIISTDDEDDMMEHADVTDDDVLQAPISNHSKSIFRIGDLTSNSKARMTNAVLLSGPCGCGKTATVYAVAKELGFEVFELNAGSRRGGKELLEKVGDMAENHLYQSTVDDASNLSAEEDTARLGKALQKDLRTGRQGTMTSFFTAKPSSSPKVMKPTKTKARKSSGLVHQQHKTQSSSKQKQSLILLEEVDILFEEDKQFWQSLITLAVSSKRPIILTCNDESLVPLDSLNLHAILRCSPPSLDVAVDYLLLMAANEGHILRRSAVSRLFLSYKQDLRATVQQLDFWCQIGIGDRKGGLEWIYQRWPPGKDGDADGNRLRVVSRNTYFENSSNRCSALGDNELIEAPLQGRNENDTSRVHVDCDLGATDPISMQPRNKLEALRDLDLALGVRSTANIFCGAGSTSQYKDVLDPTEPQIDNSACADYMEGYQLIQADLKVTFTNTDSQLSTYLTTGADSILVREGIQDVCPPSQSLATYEDDIVSPSLDEDISHTHQARSLKHADFLIAFECLTDPGPQAALQFTIPGPSIFDGTMAPIIEDAAPYIRSIVAFDLALEERRLQQSNLVSQGGRIAKKARLTRASRSALEGGKRETTRRERWFPKALNASLVLRTAGHEWNMSSHETDQSNVPSRESSVA</sequence>
<feature type="region of interest" description="Disordered" evidence="1">
    <location>
        <begin position="54"/>
        <end position="159"/>
    </location>
</feature>
<feature type="compositionally biased region" description="Polar residues" evidence="1">
    <location>
        <begin position="80"/>
        <end position="92"/>
    </location>
</feature>
<protein>
    <submittedName>
        <fullName evidence="3">P-loop containing nucleoside triphosphate hydrolase protein</fullName>
    </submittedName>
</protein>
<feature type="region of interest" description="Disordered" evidence="1">
    <location>
        <begin position="334"/>
        <end position="416"/>
    </location>
</feature>
<reference evidence="3" key="1">
    <citation type="journal article" date="2020" name="Stud. Mycol.">
        <title>101 Dothideomycetes genomes: a test case for predicting lifestyles and emergence of pathogens.</title>
        <authorList>
            <person name="Haridas S."/>
            <person name="Albert R."/>
            <person name="Binder M."/>
            <person name="Bloem J."/>
            <person name="Labutti K."/>
            <person name="Salamov A."/>
            <person name="Andreopoulos B."/>
            <person name="Baker S."/>
            <person name="Barry K."/>
            <person name="Bills G."/>
            <person name="Bluhm B."/>
            <person name="Cannon C."/>
            <person name="Castanera R."/>
            <person name="Culley D."/>
            <person name="Daum C."/>
            <person name="Ezra D."/>
            <person name="Gonzalez J."/>
            <person name="Henrissat B."/>
            <person name="Kuo A."/>
            <person name="Liang C."/>
            <person name="Lipzen A."/>
            <person name="Lutzoni F."/>
            <person name="Magnuson J."/>
            <person name="Mondo S."/>
            <person name="Nolan M."/>
            <person name="Ohm R."/>
            <person name="Pangilinan J."/>
            <person name="Park H.-J."/>
            <person name="Ramirez L."/>
            <person name="Alfaro M."/>
            <person name="Sun H."/>
            <person name="Tritt A."/>
            <person name="Yoshinaga Y."/>
            <person name="Zwiers L.-H."/>
            <person name="Turgeon B."/>
            <person name="Goodwin S."/>
            <person name="Spatafora J."/>
            <person name="Crous P."/>
            <person name="Grigoriev I."/>
        </authorList>
    </citation>
    <scope>NUCLEOTIDE SEQUENCE</scope>
    <source>
        <strain evidence="3">Tuck. ex Michener</strain>
    </source>
</reference>
<feature type="compositionally biased region" description="Polar residues" evidence="1">
    <location>
        <begin position="145"/>
        <end position="154"/>
    </location>
</feature>
<feature type="compositionally biased region" description="Polar residues" evidence="1">
    <location>
        <begin position="1249"/>
        <end position="1268"/>
    </location>
</feature>
<feature type="region of interest" description="Disordered" evidence="1">
    <location>
        <begin position="308"/>
        <end position="327"/>
    </location>
</feature>
<feature type="region of interest" description="Disordered" evidence="1">
    <location>
        <begin position="600"/>
        <end position="621"/>
    </location>
</feature>
<name>A0A6A6HLU0_VIRVR</name>
<keyword evidence="4" id="KW-1185">Reference proteome</keyword>
<feature type="compositionally biased region" description="Polar residues" evidence="1">
    <location>
        <begin position="771"/>
        <end position="781"/>
    </location>
</feature>
<dbReference type="GO" id="GO:0003677">
    <property type="term" value="F:DNA binding"/>
    <property type="evidence" value="ECO:0007669"/>
    <property type="project" value="TreeGrafter"/>
</dbReference>
<dbReference type="OrthoDB" id="9996895at2759"/>
<keyword evidence="3" id="KW-0378">Hydrolase</keyword>
<dbReference type="CDD" id="cd00009">
    <property type="entry name" value="AAA"/>
    <property type="match status" value="1"/>
</dbReference>
<feature type="compositionally biased region" description="Basic and acidic residues" evidence="1">
    <location>
        <begin position="134"/>
        <end position="144"/>
    </location>
</feature>
<dbReference type="InterPro" id="IPR027417">
    <property type="entry name" value="P-loop_NTPase"/>
</dbReference>
<feature type="compositionally biased region" description="Polar residues" evidence="1">
    <location>
        <begin position="349"/>
        <end position="367"/>
    </location>
</feature>